<protein>
    <submittedName>
        <fullName evidence="1">Uncharacterized protein</fullName>
    </submittedName>
</protein>
<dbReference type="EMBL" id="JPKY01000030">
    <property type="protein sequence ID" value="KFH45555.1"/>
    <property type="molecule type" value="Genomic_DNA"/>
</dbReference>
<dbReference type="PANTHER" id="PTHR38797">
    <property type="entry name" value="NUCLEAR PORE COMPLEX PROTEIN NUP85-RELATED"/>
    <property type="match status" value="1"/>
</dbReference>
<comment type="caution">
    <text evidence="1">The sequence shown here is derived from an EMBL/GenBank/DDBJ whole genome shotgun (WGS) entry which is preliminary data.</text>
</comment>
<dbReference type="OrthoDB" id="3350591at2759"/>
<accession>A0A086T873</accession>
<dbReference type="AlphaFoldDB" id="A0A086T873"/>
<keyword evidence="2" id="KW-1185">Reference proteome</keyword>
<proteinExistence type="predicted"/>
<dbReference type="STRING" id="857340.A0A086T873"/>
<gene>
    <name evidence="1" type="ORF">ACRE_036220</name>
</gene>
<dbReference type="InterPro" id="IPR022085">
    <property type="entry name" value="OpdG"/>
</dbReference>
<dbReference type="HOGENOM" id="CLU_727545_0_0_1"/>
<organism evidence="1 2">
    <name type="scientific">Hapsidospora chrysogenum (strain ATCC 11550 / CBS 779.69 / DSM 880 / IAM 14645 / JCM 23072 / IMI 49137)</name>
    <name type="common">Acremonium chrysogenum</name>
    <dbReference type="NCBI Taxonomy" id="857340"/>
    <lineage>
        <taxon>Eukaryota</taxon>
        <taxon>Fungi</taxon>
        <taxon>Dikarya</taxon>
        <taxon>Ascomycota</taxon>
        <taxon>Pezizomycotina</taxon>
        <taxon>Sordariomycetes</taxon>
        <taxon>Hypocreomycetidae</taxon>
        <taxon>Hypocreales</taxon>
        <taxon>Bionectriaceae</taxon>
        <taxon>Hapsidospora</taxon>
    </lineage>
</organism>
<evidence type="ECO:0000313" key="1">
    <source>
        <dbReference type="EMBL" id="KFH45555.1"/>
    </source>
</evidence>
<sequence length="380" mass="42815">MDQDTRLAPPWSMDAALVGLSKQYESSEQSAVVGELQRLVNDGIDVSNAASAIHGLLTPRSTLYIPSSNDEEPQNQNPNPPEANMVCLRDCRGKANMVFLWDCLGKAAMMVPVRHEGMGRMVCLVHALAKMLPIRVKYALRASGEGKEVMTSLCNLNESDPCSLGKILFRLHELLFIPNPNYEQVTKAKVPEAPSIGLAYSNFMAFAARLYSAGYSETLRLCPLLHVAEFVAHDHWSGELLRYPRPFVSAAAAWIHFAGTELYAMCQSGSPFVNEHLTCRFEMWRWDLWKSRFSHLSRYKRALEEVRSHAKPAEEDMDYIETEWGQREQLCRVPGQLAGPKEDDTPKQDEQEQGTDAVIVNTLCLRAEAEEHDDNDWMIV</sequence>
<reference evidence="2" key="1">
    <citation type="journal article" date="2014" name="Genome Announc.">
        <title>Genome sequence and annotation of Acremonium chrysogenum, producer of the beta-lactam antibiotic cephalosporin C.</title>
        <authorList>
            <person name="Terfehr D."/>
            <person name="Dahlmann T.A."/>
            <person name="Specht T."/>
            <person name="Zadra I."/>
            <person name="Kuernsteiner H."/>
            <person name="Kueck U."/>
        </authorList>
    </citation>
    <scope>NUCLEOTIDE SEQUENCE [LARGE SCALE GENOMIC DNA]</scope>
    <source>
        <strain evidence="2">ATCC 11550 / CBS 779.69 / DSM 880 / IAM 14645 / JCM 23072 / IMI 49137</strain>
    </source>
</reference>
<dbReference type="PANTHER" id="PTHR38797:SF4">
    <property type="entry name" value="NUCLEAR PORE COMPLEX PROTEIN NUP85"/>
    <property type="match status" value="1"/>
</dbReference>
<name>A0A086T873_HAPC1</name>
<dbReference type="InterPro" id="IPR053204">
    <property type="entry name" value="Oxopyrrolidines_Biosynth-assoc"/>
</dbReference>
<dbReference type="Proteomes" id="UP000029964">
    <property type="component" value="Unassembled WGS sequence"/>
</dbReference>
<dbReference type="Pfam" id="PF12311">
    <property type="entry name" value="DUF3632"/>
    <property type="match status" value="1"/>
</dbReference>
<evidence type="ECO:0000313" key="2">
    <source>
        <dbReference type="Proteomes" id="UP000029964"/>
    </source>
</evidence>